<reference evidence="1" key="1">
    <citation type="journal article" date="2013" name="PLoS ONE">
        <title>Direct detection of alternative open reading frames translation products in human significantly expands the proteome.</title>
        <authorList>
            <person name="Vanderperre B."/>
            <person name="Lucier J.-F."/>
            <person name="Motard J."/>
            <person name="Tremblay G."/>
            <person name="Vanderperre S."/>
            <person name="Wisztorski M."/>
            <person name="Salzet M."/>
            <person name="Boisvert F.-M."/>
            <person name="Roucou X."/>
        </authorList>
    </citation>
    <scope>NUCLEOTIDE SEQUENCE</scope>
</reference>
<protein>
    <submittedName>
        <fullName evidence="1">Alternative protein MAPKAP1</fullName>
    </submittedName>
</protein>
<organism evidence="1">
    <name type="scientific">Homo sapiens</name>
    <name type="common">Human</name>
    <dbReference type="NCBI Taxonomy" id="9606"/>
    <lineage>
        <taxon>Eukaryota</taxon>
        <taxon>Metazoa</taxon>
        <taxon>Chordata</taxon>
        <taxon>Craniata</taxon>
        <taxon>Vertebrata</taxon>
        <taxon>Euteleostomi</taxon>
        <taxon>Mammalia</taxon>
        <taxon>Eutheria</taxon>
        <taxon>Euarchontoglires</taxon>
        <taxon>Primates</taxon>
        <taxon>Haplorrhini</taxon>
        <taxon>Catarrhini</taxon>
        <taxon>Hominidae</taxon>
        <taxon>Homo</taxon>
    </lineage>
</organism>
<evidence type="ECO:0000313" key="1">
    <source>
        <dbReference type="EMBL" id="CCQ43017.1"/>
    </source>
</evidence>
<accession>L8EC63</accession>
<proteinExistence type="predicted"/>
<name>L8EC63_HUMAN</name>
<dbReference type="AlphaFoldDB" id="L8EC63"/>
<dbReference type="ChiTaRS" id="MAPKAP1">
    <property type="organism name" value="human"/>
</dbReference>
<gene>
    <name evidence="1" type="primary">MAPKAP1</name>
</gene>
<sequence>MVGMMDHSLGRRIDYVTLFKICSHIEQADWKSYGSISQKKCLGLSQ</sequence>
<dbReference type="EMBL" id="HF583520">
    <property type="protein sequence ID" value="CCQ43017.1"/>
    <property type="molecule type" value="Genomic_DNA"/>
</dbReference>
<dbReference type="OrthoDB" id="241990at2759"/>